<keyword evidence="4" id="KW-0732">Signal</keyword>
<dbReference type="SMART" id="SM00369">
    <property type="entry name" value="LRR_TYP"/>
    <property type="match status" value="8"/>
</dbReference>
<evidence type="ECO:0000256" key="3">
    <source>
        <dbReference type="SAM" id="Phobius"/>
    </source>
</evidence>
<keyword evidence="3" id="KW-0812">Transmembrane</keyword>
<comment type="caution">
    <text evidence="5">The sequence shown here is derived from an EMBL/GenBank/DDBJ whole genome shotgun (WGS) entry which is preliminary data.</text>
</comment>
<evidence type="ECO:0000313" key="5">
    <source>
        <dbReference type="EMBL" id="KAF2881905.1"/>
    </source>
</evidence>
<reference evidence="5" key="1">
    <citation type="submission" date="2019-08" db="EMBL/GenBank/DDBJ databases">
        <title>The genome of the North American firefly Photinus pyralis.</title>
        <authorList>
            <consortium name="Photinus pyralis genome working group"/>
            <person name="Fallon T.R."/>
            <person name="Sander Lower S.E."/>
            <person name="Weng J.-K."/>
        </authorList>
    </citation>
    <scope>NUCLEOTIDE SEQUENCE</scope>
    <source>
        <strain evidence="5">TRF0915ILg1</strain>
        <tissue evidence="5">Whole body</tissue>
    </source>
</reference>
<dbReference type="Gene3D" id="3.80.10.10">
    <property type="entry name" value="Ribonuclease Inhibitor"/>
    <property type="match status" value="3"/>
</dbReference>
<dbReference type="InterPro" id="IPR032675">
    <property type="entry name" value="LRR_dom_sf"/>
</dbReference>
<dbReference type="PRINTS" id="PR00019">
    <property type="entry name" value="LEURICHRPT"/>
</dbReference>
<evidence type="ECO:0000256" key="2">
    <source>
        <dbReference type="ARBA" id="ARBA00022737"/>
    </source>
</evidence>
<organism evidence="5 6">
    <name type="scientific">Ignelater luminosus</name>
    <name type="common">Cucubano</name>
    <name type="synonym">Pyrophorus luminosus</name>
    <dbReference type="NCBI Taxonomy" id="2038154"/>
    <lineage>
        <taxon>Eukaryota</taxon>
        <taxon>Metazoa</taxon>
        <taxon>Ecdysozoa</taxon>
        <taxon>Arthropoda</taxon>
        <taxon>Hexapoda</taxon>
        <taxon>Insecta</taxon>
        <taxon>Pterygota</taxon>
        <taxon>Neoptera</taxon>
        <taxon>Endopterygota</taxon>
        <taxon>Coleoptera</taxon>
        <taxon>Polyphaga</taxon>
        <taxon>Elateriformia</taxon>
        <taxon>Elateroidea</taxon>
        <taxon>Elateridae</taxon>
        <taxon>Agrypninae</taxon>
        <taxon>Pyrophorini</taxon>
        <taxon>Ignelater</taxon>
    </lineage>
</organism>
<proteinExistence type="predicted"/>
<accession>A0A8K0CDS0</accession>
<keyword evidence="2" id="KW-0677">Repeat</keyword>
<dbReference type="OrthoDB" id="2325980at2759"/>
<sequence length="740" mass="83328">MLRNKLLITILVIVAALLVPTLSHCSKGCNCSETSVAVCDSLNFDSFGEHIKILNIAHPKVPLILKGQPFNVTGLHHVNSISINNATILEIAKTAFTGISFLSTFHVVNSNIPTIDDPLAFASATNLTIVSITNSTLSTFENVKSTSLKELNLSGCKLKAVTKTNFINLPRLTYLNLANNNISKIDELAFSTLLDLEVLILSDNNISNLHPDTFKDNTELVTLDLTNNPLKTFDINIHSELEKLVLKSLKLDYFSEKLSKELNLLSYLDLSNNRINFSKNAFEKMEDLEYVDLSNNELTSLDSKIFSSNCRLQKVILDNNNFTAMPKLICNYESFETYFLSCKNCSLRLLPADSFKHLPAVIILNLSNNQLNGINLTAIQYLPSLIELDLSYNNITILNPLSFMKSTALSKLVLTGNPISTLDANLFHNNRVLKVLDLTFCKLQLLWKQPVKGKISSLVQLNIANNSITSITPADLQVTPSLQVLDVSNNPLQCDLNLRDAITWLSEHEVSPASALPTWKTHEPISTLLTGKFVYPNNRASSWRDLARQRCDDEHIFDIEEKQEDKDEEEEEINMIPSKKENEDMLTDDDYDVYAYFDSEEDSAHLDNSDNKMKNNTIKRLLDEAEIDISELALESTHFRKETRSRYSFLWPTLVFIFTALSVLVIAANIMLLLLRARMLPRHVNLPHIKIPQWSTNGKLKKHSGSVYQPLSEDKSEPFTPIVTRKQHVPIHSNSPKSVV</sequence>
<protein>
    <submittedName>
        <fullName evidence="5">Uncharacterized protein</fullName>
    </submittedName>
</protein>
<feature type="signal peptide" evidence="4">
    <location>
        <begin position="1"/>
        <end position="23"/>
    </location>
</feature>
<dbReference type="PANTHER" id="PTHR24366:SF96">
    <property type="entry name" value="LEUCINE RICH REPEAT CONTAINING 53"/>
    <property type="match status" value="1"/>
</dbReference>
<keyword evidence="6" id="KW-1185">Reference proteome</keyword>
<gene>
    <name evidence="5" type="ORF">ILUMI_24263</name>
</gene>
<dbReference type="PROSITE" id="PS51450">
    <property type="entry name" value="LRR"/>
    <property type="match status" value="4"/>
</dbReference>
<feature type="transmembrane region" description="Helical" evidence="3">
    <location>
        <begin position="649"/>
        <end position="675"/>
    </location>
</feature>
<dbReference type="PANTHER" id="PTHR24366">
    <property type="entry name" value="IG(IMMUNOGLOBULIN) AND LRR(LEUCINE RICH REPEAT) DOMAINS"/>
    <property type="match status" value="1"/>
</dbReference>
<dbReference type="Proteomes" id="UP000801492">
    <property type="component" value="Unassembled WGS sequence"/>
</dbReference>
<name>A0A8K0CDS0_IGNLU</name>
<dbReference type="AlphaFoldDB" id="A0A8K0CDS0"/>
<dbReference type="Pfam" id="PF13855">
    <property type="entry name" value="LRR_8"/>
    <property type="match status" value="4"/>
</dbReference>
<keyword evidence="3" id="KW-1133">Transmembrane helix</keyword>
<feature type="chain" id="PRO_5035456414" evidence="4">
    <location>
        <begin position="24"/>
        <end position="740"/>
    </location>
</feature>
<evidence type="ECO:0000256" key="1">
    <source>
        <dbReference type="ARBA" id="ARBA00022614"/>
    </source>
</evidence>
<dbReference type="SUPFAM" id="SSF52058">
    <property type="entry name" value="L domain-like"/>
    <property type="match status" value="2"/>
</dbReference>
<dbReference type="InterPro" id="IPR003591">
    <property type="entry name" value="Leu-rich_rpt_typical-subtyp"/>
</dbReference>
<dbReference type="EMBL" id="VTPC01090685">
    <property type="protein sequence ID" value="KAF2881905.1"/>
    <property type="molecule type" value="Genomic_DNA"/>
</dbReference>
<evidence type="ECO:0000256" key="4">
    <source>
        <dbReference type="SAM" id="SignalP"/>
    </source>
</evidence>
<dbReference type="SMART" id="SM00365">
    <property type="entry name" value="LRR_SD22"/>
    <property type="match status" value="5"/>
</dbReference>
<dbReference type="InterPro" id="IPR001611">
    <property type="entry name" value="Leu-rich_rpt"/>
</dbReference>
<dbReference type="Pfam" id="PF00560">
    <property type="entry name" value="LRR_1"/>
    <property type="match status" value="1"/>
</dbReference>
<evidence type="ECO:0000313" key="6">
    <source>
        <dbReference type="Proteomes" id="UP000801492"/>
    </source>
</evidence>
<keyword evidence="3" id="KW-0472">Membrane</keyword>
<keyword evidence="1" id="KW-0433">Leucine-rich repeat</keyword>